<dbReference type="Gene3D" id="1.20.1280.50">
    <property type="match status" value="1"/>
</dbReference>
<dbReference type="InterPro" id="IPR015915">
    <property type="entry name" value="Kelch-typ_b-propeller"/>
</dbReference>
<dbReference type="InterPro" id="IPR044595">
    <property type="entry name" value="KMD1-4"/>
</dbReference>
<dbReference type="InterPro" id="IPR006652">
    <property type="entry name" value="Kelch_1"/>
</dbReference>
<dbReference type="GO" id="GO:0080037">
    <property type="term" value="P:negative regulation of cytokinin-activated signaling pathway"/>
    <property type="evidence" value="ECO:0007669"/>
    <property type="project" value="InterPro"/>
</dbReference>
<dbReference type="SUPFAM" id="SSF117281">
    <property type="entry name" value="Kelch motif"/>
    <property type="match status" value="1"/>
</dbReference>
<accession>A0A7H1K127</accession>
<dbReference type="Pfam" id="PF01344">
    <property type="entry name" value="Kelch_1"/>
    <property type="match status" value="2"/>
</dbReference>
<evidence type="ECO:0000313" key="2">
    <source>
        <dbReference type="EMBL" id="QNT17565.1"/>
    </source>
</evidence>
<name>A0A7H1K127_SALMI</name>
<sequence length="357" mass="39101">MDSDLIPGLPADLGLDCLIRVPHNDLSSVVSVCRSWNREIRLPEFWRRRKLSGLTRRVVVMAQARFDPTQELGARKFAAVPAYRLTLCEPETGFWAELPPIPGCPDGLPMYCQLVGVGLNLVVMGGWDPETWRASAAVYIYDFVGATWRRGADMPGGERLFFACASDGAGMVFVAGGHDSEKCALRSALAYDVAGDAWQAMPDMAGERDEAKGVCHGGAFHVIGGYPTNMQGRFEASAESFDVATWRWGPVKEGFLESATCPRNYVDGGEGRLLSCRDADVVACEGSTWRVVAELPCHVRNTAYVTAWPGKVVVIGSERFGEAYNAFVLDLKSCKWERVEAEEEFKGHVQSGCCVEL</sequence>
<dbReference type="CDD" id="cd22152">
    <property type="entry name" value="F-box_AtAFR-like"/>
    <property type="match status" value="1"/>
</dbReference>
<feature type="domain" description="F-box" evidence="1">
    <location>
        <begin position="7"/>
        <end position="47"/>
    </location>
</feature>
<dbReference type="EMBL" id="MN259124">
    <property type="protein sequence ID" value="QNT17565.1"/>
    <property type="molecule type" value="mRNA"/>
</dbReference>
<dbReference type="PANTHER" id="PTHR46407">
    <property type="entry name" value="OS02G0208700 PROTEIN"/>
    <property type="match status" value="1"/>
</dbReference>
<dbReference type="Gene3D" id="2.120.10.80">
    <property type="entry name" value="Kelch-type beta propeller"/>
    <property type="match status" value="1"/>
</dbReference>
<reference evidence="2" key="1">
    <citation type="journal article" date="2020" name="Genes (Basel)">
        <title>Systematic Analysis of Kelch Repeat F-box (KFB) Protein Gene Family and Identification of Phenolic Acid Regulation Members in Salvia miltiorrhiza Bunge.</title>
        <authorList>
            <person name="Yu H."/>
            <person name="Jiang M."/>
            <person name="Xing B."/>
            <person name="Liang L."/>
            <person name="Zhang B."/>
            <person name="Liang Z."/>
        </authorList>
    </citation>
    <scope>NUCLEOTIDE SEQUENCE</scope>
</reference>
<dbReference type="GO" id="GO:2000762">
    <property type="term" value="P:regulation of phenylpropanoid metabolic process"/>
    <property type="evidence" value="ECO:0007669"/>
    <property type="project" value="InterPro"/>
</dbReference>
<dbReference type="SUPFAM" id="SSF81383">
    <property type="entry name" value="F-box domain"/>
    <property type="match status" value="1"/>
</dbReference>
<evidence type="ECO:0000259" key="1">
    <source>
        <dbReference type="Pfam" id="PF00646"/>
    </source>
</evidence>
<organism evidence="2">
    <name type="scientific">Salvia miltiorrhiza</name>
    <name type="common">Chinese sage</name>
    <dbReference type="NCBI Taxonomy" id="226208"/>
    <lineage>
        <taxon>Eukaryota</taxon>
        <taxon>Viridiplantae</taxon>
        <taxon>Streptophyta</taxon>
        <taxon>Embryophyta</taxon>
        <taxon>Tracheophyta</taxon>
        <taxon>Spermatophyta</taxon>
        <taxon>Magnoliopsida</taxon>
        <taxon>eudicotyledons</taxon>
        <taxon>Gunneridae</taxon>
        <taxon>Pentapetalae</taxon>
        <taxon>asterids</taxon>
        <taxon>lamiids</taxon>
        <taxon>Lamiales</taxon>
        <taxon>Lamiaceae</taxon>
        <taxon>Nepetoideae</taxon>
        <taxon>Mentheae</taxon>
        <taxon>Salviinae</taxon>
        <taxon>Salvia</taxon>
        <taxon>Salvia incertae sedis</taxon>
    </lineage>
</organism>
<protein>
    <submittedName>
        <fullName evidence="2">Kelch repeat F-box 1 protein</fullName>
    </submittedName>
</protein>
<dbReference type="Pfam" id="PF00646">
    <property type="entry name" value="F-box"/>
    <property type="match status" value="1"/>
</dbReference>
<dbReference type="PANTHER" id="PTHR46407:SF3">
    <property type="entry name" value="OS02G0208700 PROTEIN"/>
    <property type="match status" value="1"/>
</dbReference>
<dbReference type="SMART" id="SM00612">
    <property type="entry name" value="Kelch"/>
    <property type="match status" value="2"/>
</dbReference>
<dbReference type="InterPro" id="IPR036047">
    <property type="entry name" value="F-box-like_dom_sf"/>
</dbReference>
<gene>
    <name evidence="2" type="primary">KFB1</name>
</gene>
<dbReference type="AlphaFoldDB" id="A0A7H1K127"/>
<dbReference type="InterPro" id="IPR001810">
    <property type="entry name" value="F-box_dom"/>
</dbReference>
<proteinExistence type="evidence at transcript level"/>